<evidence type="ECO:0000313" key="4">
    <source>
        <dbReference type="EMBL" id="AZP11907.1"/>
    </source>
</evidence>
<protein>
    <submittedName>
        <fullName evidence="4">Amidohydrolase</fullName>
    </submittedName>
</protein>
<dbReference type="GO" id="GO:0046872">
    <property type="term" value="F:metal ion binding"/>
    <property type="evidence" value="ECO:0007669"/>
    <property type="project" value="UniProtKB-KW"/>
</dbReference>
<keyword evidence="1 4" id="KW-0378">Hydrolase</keyword>
<dbReference type="InterPro" id="IPR011650">
    <property type="entry name" value="Peptidase_M20_dimer"/>
</dbReference>
<proteinExistence type="predicted"/>
<comment type="cofactor">
    <cofactor evidence="2">
        <name>Mn(2+)</name>
        <dbReference type="ChEBI" id="CHEBI:29035"/>
    </cofactor>
    <text evidence="2">The Mn(2+) ion enhances activity.</text>
</comment>
<dbReference type="PANTHER" id="PTHR11014">
    <property type="entry name" value="PEPTIDASE M20 FAMILY MEMBER"/>
    <property type="match status" value="1"/>
</dbReference>
<reference evidence="4 5" key="1">
    <citation type="journal article" date="2011" name="Int. J. Syst. Evol. Microbiol.">
        <title>Description of Undibacterium oligocarboniphilum sp. nov., isolated from purified water, and Undibacterium pigrum strain CCUG 49012 as the type strain of Undibacterium parvum sp. nov., and emended descriptions of the genus Undibacterium and the species Undibacterium pigrum.</title>
        <authorList>
            <person name="Eder W."/>
            <person name="Wanner G."/>
            <person name="Ludwig W."/>
            <person name="Busse H.J."/>
            <person name="Ziemke-Kageler F."/>
            <person name="Lang E."/>
        </authorList>
    </citation>
    <scope>NUCLEOTIDE SEQUENCE [LARGE SCALE GENOMIC DNA]</scope>
    <source>
        <strain evidence="4 5">DSM 23061</strain>
    </source>
</reference>
<sequence>MQLIDPILAFHAELQQIRRDIHAHPELCFEEHRTSGVVAAKLQEWGIPIVRGLAGTGIVGVIKHGTSSKAIGLRADMDALPMQEINSFAHTSRHDGKMHACGHDGHTAMLLGAAHYLSQHKNFDGTVYLIFQPAEEGGGGAKRMIDEGLFDLCPMDAVYGMHNWPGAAVGSFGVRVGPMMASSNEFEVVVSGKGSHAAQPHKSVDPIMVAVQIAQSWQTIISRNTSPLESAVLSITQIHSGSATNVIPDQATLIGTVRGFTSEIIDLLEQRMQAVAVHTAAAFDAKVEFNFKRNYPPLLNHADQTAFAAQVMQSIVGINHVDVQVEPTMGAEDFAFMLQAKPGCYVFIGNGEGEHRDFGHGLGPCNLHNPSYDFNDDLLPIGATYWVRLAEAYLTP</sequence>
<dbReference type="RefSeq" id="WP_126127289.1">
    <property type="nucleotide sequence ID" value="NZ_CP034464.1"/>
</dbReference>
<evidence type="ECO:0000313" key="5">
    <source>
        <dbReference type="Proteomes" id="UP000275663"/>
    </source>
</evidence>
<dbReference type="NCBIfam" id="TIGR01891">
    <property type="entry name" value="amidohydrolases"/>
    <property type="match status" value="1"/>
</dbReference>
<evidence type="ECO:0000256" key="1">
    <source>
        <dbReference type="ARBA" id="ARBA00022801"/>
    </source>
</evidence>
<feature type="binding site" evidence="2">
    <location>
        <position position="136"/>
    </location>
    <ligand>
        <name>Mn(2+)</name>
        <dbReference type="ChEBI" id="CHEBI:29035"/>
        <label>2</label>
    </ligand>
</feature>
<dbReference type="Gene3D" id="3.30.70.360">
    <property type="match status" value="1"/>
</dbReference>
<organism evidence="4 5">
    <name type="scientific">Undibacterium parvum</name>
    <dbReference type="NCBI Taxonomy" id="401471"/>
    <lineage>
        <taxon>Bacteria</taxon>
        <taxon>Pseudomonadati</taxon>
        <taxon>Pseudomonadota</taxon>
        <taxon>Betaproteobacteria</taxon>
        <taxon>Burkholderiales</taxon>
        <taxon>Oxalobacteraceae</taxon>
        <taxon>Undibacterium</taxon>
    </lineage>
</organism>
<dbReference type="PANTHER" id="PTHR11014:SF63">
    <property type="entry name" value="METALLOPEPTIDASE, PUTATIVE (AFU_ORTHOLOGUE AFUA_6G09600)-RELATED"/>
    <property type="match status" value="1"/>
</dbReference>
<feature type="binding site" evidence="2">
    <location>
        <position position="162"/>
    </location>
    <ligand>
        <name>Mn(2+)</name>
        <dbReference type="ChEBI" id="CHEBI:29035"/>
        <label>2</label>
    </ligand>
</feature>
<name>A0A3Q9BQ36_9BURK</name>
<dbReference type="AlphaFoldDB" id="A0A3Q9BQ36"/>
<dbReference type="EMBL" id="CP034464">
    <property type="protein sequence ID" value="AZP11907.1"/>
    <property type="molecule type" value="Genomic_DNA"/>
</dbReference>
<dbReference type="PIRSF" id="PIRSF005962">
    <property type="entry name" value="Pept_M20D_amidohydro"/>
    <property type="match status" value="1"/>
</dbReference>
<keyword evidence="5" id="KW-1185">Reference proteome</keyword>
<dbReference type="OrthoDB" id="8875216at2"/>
<dbReference type="Pfam" id="PF07687">
    <property type="entry name" value="M20_dimer"/>
    <property type="match status" value="1"/>
</dbReference>
<dbReference type="FunFam" id="3.30.70.360:FF:000001">
    <property type="entry name" value="N-acetyldiaminopimelate deacetylase"/>
    <property type="match status" value="1"/>
</dbReference>
<dbReference type="GO" id="GO:0050118">
    <property type="term" value="F:N-acetyldiaminopimelate deacetylase activity"/>
    <property type="evidence" value="ECO:0007669"/>
    <property type="project" value="UniProtKB-ARBA"/>
</dbReference>
<dbReference type="Proteomes" id="UP000275663">
    <property type="component" value="Chromosome"/>
</dbReference>
<dbReference type="InterPro" id="IPR002933">
    <property type="entry name" value="Peptidase_M20"/>
</dbReference>
<dbReference type="InterPro" id="IPR017439">
    <property type="entry name" value="Amidohydrolase"/>
</dbReference>
<feature type="binding site" evidence="2">
    <location>
        <position position="103"/>
    </location>
    <ligand>
        <name>Mn(2+)</name>
        <dbReference type="ChEBI" id="CHEBI:29035"/>
        <label>2</label>
    </ligand>
</feature>
<accession>A0A3Q9BQ36</accession>
<dbReference type="Pfam" id="PF01546">
    <property type="entry name" value="Peptidase_M20"/>
    <property type="match status" value="1"/>
</dbReference>
<evidence type="ECO:0000256" key="2">
    <source>
        <dbReference type="PIRSR" id="PIRSR005962-1"/>
    </source>
</evidence>
<dbReference type="GO" id="GO:0019877">
    <property type="term" value="P:diaminopimelate biosynthetic process"/>
    <property type="evidence" value="ECO:0007669"/>
    <property type="project" value="UniProtKB-ARBA"/>
</dbReference>
<dbReference type="KEGG" id="upv:EJN92_07760"/>
<gene>
    <name evidence="4" type="ORF">EJN92_07760</name>
</gene>
<dbReference type="SUPFAM" id="SSF55031">
    <property type="entry name" value="Bacterial exopeptidase dimerisation domain"/>
    <property type="match status" value="1"/>
</dbReference>
<keyword evidence="2" id="KW-0464">Manganese</keyword>
<feature type="binding site" evidence="2">
    <location>
        <position position="368"/>
    </location>
    <ligand>
        <name>Mn(2+)</name>
        <dbReference type="ChEBI" id="CHEBI:29035"/>
        <label>2</label>
    </ligand>
</feature>
<dbReference type="SUPFAM" id="SSF53187">
    <property type="entry name" value="Zn-dependent exopeptidases"/>
    <property type="match status" value="1"/>
</dbReference>
<dbReference type="CDD" id="cd05666">
    <property type="entry name" value="M20_Acy1-like"/>
    <property type="match status" value="1"/>
</dbReference>
<dbReference type="InterPro" id="IPR036264">
    <property type="entry name" value="Bact_exopeptidase_dim_dom"/>
</dbReference>
<evidence type="ECO:0000259" key="3">
    <source>
        <dbReference type="Pfam" id="PF07687"/>
    </source>
</evidence>
<feature type="domain" description="Peptidase M20 dimerisation" evidence="3">
    <location>
        <begin position="185"/>
        <end position="275"/>
    </location>
</feature>
<keyword evidence="2" id="KW-0479">Metal-binding</keyword>
<dbReference type="Gene3D" id="3.40.630.10">
    <property type="entry name" value="Zn peptidases"/>
    <property type="match status" value="1"/>
</dbReference>
<feature type="binding site" evidence="2">
    <location>
        <position position="101"/>
    </location>
    <ligand>
        <name>Mn(2+)</name>
        <dbReference type="ChEBI" id="CHEBI:29035"/>
        <label>2</label>
    </ligand>
</feature>